<gene>
    <name evidence="6" type="ORF">nbrc107696_21340</name>
</gene>
<evidence type="ECO:0000313" key="6">
    <source>
        <dbReference type="EMBL" id="GEE01688.1"/>
    </source>
</evidence>
<keyword evidence="3" id="KW-0804">Transcription</keyword>
<dbReference type="Pfam" id="PF21993">
    <property type="entry name" value="TetR_C_13_2"/>
    <property type="match status" value="1"/>
</dbReference>
<evidence type="ECO:0000256" key="2">
    <source>
        <dbReference type="ARBA" id="ARBA00023125"/>
    </source>
</evidence>
<dbReference type="Gene3D" id="1.10.357.10">
    <property type="entry name" value="Tetracycline Repressor, domain 2"/>
    <property type="match status" value="1"/>
</dbReference>
<feature type="domain" description="Transcriptional regulator LmrA/YxaF-like C-terminal" evidence="5">
    <location>
        <begin position="85"/>
        <end position="183"/>
    </location>
</feature>
<evidence type="ECO:0000256" key="1">
    <source>
        <dbReference type="ARBA" id="ARBA00023015"/>
    </source>
</evidence>
<feature type="domain" description="HTH tetR-type" evidence="4">
    <location>
        <begin position="17"/>
        <end position="59"/>
    </location>
</feature>
<evidence type="ECO:0000256" key="3">
    <source>
        <dbReference type="ARBA" id="ARBA00023163"/>
    </source>
</evidence>
<dbReference type="InterPro" id="IPR001647">
    <property type="entry name" value="HTH_TetR"/>
</dbReference>
<evidence type="ECO:0000259" key="5">
    <source>
        <dbReference type="Pfam" id="PF21993"/>
    </source>
</evidence>
<accession>A0A7I9V8H2</accession>
<dbReference type="InterPro" id="IPR054156">
    <property type="entry name" value="YxaF_TetR_C"/>
</dbReference>
<sequence length="197" mass="20847">MGMTSSTRTSDTRTRLVESAASLFSKQGYGGTGIKTVLADAEAPYGSLYHFFPGGKEDLGVAALRFGGERYRKQIEAFHPAGADPVEATERSFQHAADLLAATDYEDACPIATMALEAANTHESLRVAAAEAFESWLDVLAARFAEAGMTPARAREVAVECFCLMEGAVMLARTTRSPEPLHVSGRAAASLVTAALA</sequence>
<proteinExistence type="predicted"/>
<dbReference type="Proteomes" id="UP000444960">
    <property type="component" value="Unassembled WGS sequence"/>
</dbReference>
<name>A0A7I9V8H2_9ACTN</name>
<dbReference type="InterPro" id="IPR036271">
    <property type="entry name" value="Tet_transcr_reg_TetR-rel_C_sf"/>
</dbReference>
<dbReference type="InterPro" id="IPR009057">
    <property type="entry name" value="Homeodomain-like_sf"/>
</dbReference>
<dbReference type="PANTHER" id="PTHR47506">
    <property type="entry name" value="TRANSCRIPTIONAL REGULATORY PROTEIN"/>
    <property type="match status" value="1"/>
</dbReference>
<dbReference type="PANTHER" id="PTHR47506:SF3">
    <property type="entry name" value="HTH-TYPE TRANSCRIPTIONAL REGULATOR LMRA"/>
    <property type="match status" value="1"/>
</dbReference>
<comment type="caution">
    <text evidence="6">The sequence shown here is derived from an EMBL/GenBank/DDBJ whole genome shotgun (WGS) entry which is preliminary data.</text>
</comment>
<reference evidence="7" key="1">
    <citation type="submission" date="2019-06" db="EMBL/GenBank/DDBJ databases">
        <title>Gordonia isolated from sludge of a wastewater treatment plant.</title>
        <authorList>
            <person name="Tamura T."/>
            <person name="Aoyama K."/>
            <person name="Kang Y."/>
            <person name="Saito S."/>
            <person name="Akiyama N."/>
            <person name="Yazawa K."/>
            <person name="Gonoi T."/>
            <person name="Mikami Y."/>
        </authorList>
    </citation>
    <scope>NUCLEOTIDE SEQUENCE [LARGE SCALE GENOMIC DNA]</scope>
    <source>
        <strain evidence="7">NBRC 107696</strain>
    </source>
</reference>
<protein>
    <submittedName>
        <fullName evidence="6">Putative transcriptional regulator, TetR family protein</fullName>
    </submittedName>
</protein>
<keyword evidence="1" id="KW-0805">Transcription regulation</keyword>
<organism evidence="6 7">
    <name type="scientific">Gordonia spumicola</name>
    <dbReference type="NCBI Taxonomy" id="589161"/>
    <lineage>
        <taxon>Bacteria</taxon>
        <taxon>Bacillati</taxon>
        <taxon>Actinomycetota</taxon>
        <taxon>Actinomycetes</taxon>
        <taxon>Mycobacteriales</taxon>
        <taxon>Gordoniaceae</taxon>
        <taxon>Gordonia</taxon>
    </lineage>
</organism>
<dbReference type="SUPFAM" id="SSF46689">
    <property type="entry name" value="Homeodomain-like"/>
    <property type="match status" value="1"/>
</dbReference>
<evidence type="ECO:0000259" key="4">
    <source>
        <dbReference type="Pfam" id="PF00440"/>
    </source>
</evidence>
<keyword evidence="7" id="KW-1185">Reference proteome</keyword>
<dbReference type="Pfam" id="PF00440">
    <property type="entry name" value="TetR_N"/>
    <property type="match status" value="1"/>
</dbReference>
<dbReference type="SUPFAM" id="SSF48498">
    <property type="entry name" value="Tetracyclin repressor-like, C-terminal domain"/>
    <property type="match status" value="1"/>
</dbReference>
<dbReference type="AlphaFoldDB" id="A0A7I9V8H2"/>
<dbReference type="GO" id="GO:0003677">
    <property type="term" value="F:DNA binding"/>
    <property type="evidence" value="ECO:0007669"/>
    <property type="project" value="UniProtKB-KW"/>
</dbReference>
<evidence type="ECO:0000313" key="7">
    <source>
        <dbReference type="Proteomes" id="UP000444960"/>
    </source>
</evidence>
<keyword evidence="2" id="KW-0238">DNA-binding</keyword>
<dbReference type="EMBL" id="BJOV01000003">
    <property type="protein sequence ID" value="GEE01688.1"/>
    <property type="molecule type" value="Genomic_DNA"/>
</dbReference>